<evidence type="ECO:0000256" key="5">
    <source>
        <dbReference type="ARBA" id="ARBA00022898"/>
    </source>
</evidence>
<dbReference type="InterPro" id="IPR005814">
    <property type="entry name" value="Aminotrans_3"/>
</dbReference>
<name>A0A382EP71_9ZZZZ</name>
<dbReference type="PANTHER" id="PTHR43713">
    <property type="entry name" value="GLUTAMATE-1-SEMIALDEHYDE 2,1-AMINOMUTASE"/>
    <property type="match status" value="1"/>
</dbReference>
<comment type="pathway">
    <text evidence="2">Porphyrin-containing compound metabolism; protoporphyrin-IX biosynthesis; 5-aminolevulinate from L-glutamyl-tRNA(Glu): step 2/2.</text>
</comment>
<keyword evidence="5" id="KW-0663">Pyridoxal phosphate</keyword>
<keyword evidence="6" id="KW-0413">Isomerase</keyword>
<dbReference type="InterPro" id="IPR015422">
    <property type="entry name" value="PyrdxlP-dep_Trfase_small"/>
</dbReference>
<comment type="cofactor">
    <cofactor evidence="1">
        <name>pyridoxal 5'-phosphate</name>
        <dbReference type="ChEBI" id="CHEBI:597326"/>
    </cofactor>
</comment>
<accession>A0A382EP71</accession>
<protein>
    <recommendedName>
        <fullName evidence="4">glutamate-1-semialdehyde 2,1-aminomutase</fullName>
        <ecNumber evidence="4">5.4.3.8</ecNumber>
    </recommendedName>
</protein>
<dbReference type="SUPFAM" id="SSF53383">
    <property type="entry name" value="PLP-dependent transferases"/>
    <property type="match status" value="1"/>
</dbReference>
<dbReference type="FunFam" id="3.40.640.10:FF:000021">
    <property type="entry name" value="Glutamate-1-semialdehyde 2,1-aminomutase"/>
    <property type="match status" value="1"/>
</dbReference>
<dbReference type="GO" id="GO:0006779">
    <property type="term" value="P:porphyrin-containing compound biosynthetic process"/>
    <property type="evidence" value="ECO:0007669"/>
    <property type="project" value="UniProtKB-KW"/>
</dbReference>
<dbReference type="InterPro" id="IPR015424">
    <property type="entry name" value="PyrdxlP-dep_Trfase"/>
</dbReference>
<evidence type="ECO:0000256" key="6">
    <source>
        <dbReference type="ARBA" id="ARBA00023235"/>
    </source>
</evidence>
<dbReference type="Gene3D" id="3.40.640.10">
    <property type="entry name" value="Type I PLP-dependent aspartate aminotransferase-like (Major domain)"/>
    <property type="match status" value="1"/>
</dbReference>
<dbReference type="GO" id="GO:0008483">
    <property type="term" value="F:transaminase activity"/>
    <property type="evidence" value="ECO:0007669"/>
    <property type="project" value="InterPro"/>
</dbReference>
<dbReference type="Gene3D" id="3.90.1150.10">
    <property type="entry name" value="Aspartate Aminotransferase, domain 1"/>
    <property type="match status" value="1"/>
</dbReference>
<sequence>MKTQLQPKFNKDRYLDGDSVTRRIYNEASPLIPGGTSRLHYVSDPYPIYAHRGVGCRLTDVDGDERVDCLNNMTALIHGHCDPDVTAAVVDQAQRGVSFSEPSEPEIALANMIIDRVPSVEKIHFRSSGTEAVMMAIKLARAFTGRHAIAKFEGAYHGYYDYVQLGIGSNPSNWGEARAPRSVPSSGGLSPTVTDEVLVMPFNDRSAVEQLLDKYGGKLAALLVEPLSNRSGMAQPDTGFYEFLRQITRQHDILLVFDEVIAFRLGTDGAQGRYGGSPDLTTFGKIIGGGIPIGAVGGRADVLNLLKPDAGPNMVLSGGTYSGNPLSAAAGQATLAKLDTATFARLDFLGERMRTGVNAIFQAGQQQAQATGDGSLFQIVPTDQPIENYRNVPTDPSANLWLDQFQSKLLETGVIISHRGLSCLSTAMDELVVDECLDAFEKAVSLMRKT</sequence>
<dbReference type="EMBL" id="UINC01045585">
    <property type="protein sequence ID" value="SVB52520.1"/>
    <property type="molecule type" value="Genomic_DNA"/>
</dbReference>
<dbReference type="GO" id="GO:0042286">
    <property type="term" value="F:glutamate-1-semialdehyde 2,1-aminomutase activity"/>
    <property type="evidence" value="ECO:0007669"/>
    <property type="project" value="UniProtKB-EC"/>
</dbReference>
<comment type="similarity">
    <text evidence="3">Belongs to the class-III pyridoxal-phosphate-dependent aminotransferase family. HemL subfamily.</text>
</comment>
<evidence type="ECO:0000256" key="7">
    <source>
        <dbReference type="ARBA" id="ARBA00023244"/>
    </source>
</evidence>
<dbReference type="PANTHER" id="PTHR43713:SF3">
    <property type="entry name" value="GLUTAMATE-1-SEMIALDEHYDE 2,1-AMINOMUTASE 1, CHLOROPLASTIC-RELATED"/>
    <property type="match status" value="1"/>
</dbReference>
<proteinExistence type="inferred from homology"/>
<evidence type="ECO:0000313" key="8">
    <source>
        <dbReference type="EMBL" id="SVB52520.1"/>
    </source>
</evidence>
<dbReference type="GO" id="GO:0030170">
    <property type="term" value="F:pyridoxal phosphate binding"/>
    <property type="evidence" value="ECO:0007669"/>
    <property type="project" value="InterPro"/>
</dbReference>
<evidence type="ECO:0000256" key="4">
    <source>
        <dbReference type="ARBA" id="ARBA00012143"/>
    </source>
</evidence>
<reference evidence="8" key="1">
    <citation type="submission" date="2018-05" db="EMBL/GenBank/DDBJ databases">
        <authorList>
            <person name="Lanie J.A."/>
            <person name="Ng W.-L."/>
            <person name="Kazmierczak K.M."/>
            <person name="Andrzejewski T.M."/>
            <person name="Davidsen T.M."/>
            <person name="Wayne K.J."/>
            <person name="Tettelin H."/>
            <person name="Glass J.I."/>
            <person name="Rusch D."/>
            <person name="Podicherti R."/>
            <person name="Tsui H.-C.T."/>
            <person name="Winkler M.E."/>
        </authorList>
    </citation>
    <scope>NUCLEOTIDE SEQUENCE</scope>
</reference>
<dbReference type="EC" id="5.4.3.8" evidence="4"/>
<dbReference type="InterPro" id="IPR015421">
    <property type="entry name" value="PyrdxlP-dep_Trfase_major"/>
</dbReference>
<dbReference type="AlphaFoldDB" id="A0A382EP71"/>
<dbReference type="Pfam" id="PF00202">
    <property type="entry name" value="Aminotran_3"/>
    <property type="match status" value="1"/>
</dbReference>
<evidence type="ECO:0000256" key="2">
    <source>
        <dbReference type="ARBA" id="ARBA00004819"/>
    </source>
</evidence>
<organism evidence="8">
    <name type="scientific">marine metagenome</name>
    <dbReference type="NCBI Taxonomy" id="408172"/>
    <lineage>
        <taxon>unclassified sequences</taxon>
        <taxon>metagenomes</taxon>
        <taxon>ecological metagenomes</taxon>
    </lineage>
</organism>
<gene>
    <name evidence="8" type="ORF">METZ01_LOCUS205374</name>
</gene>
<evidence type="ECO:0000256" key="1">
    <source>
        <dbReference type="ARBA" id="ARBA00001933"/>
    </source>
</evidence>
<keyword evidence="7" id="KW-0627">Porphyrin biosynthesis</keyword>
<evidence type="ECO:0000256" key="3">
    <source>
        <dbReference type="ARBA" id="ARBA00008981"/>
    </source>
</evidence>